<organism evidence="1 2">
    <name type="scientific">Coniosporium uncinatum</name>
    <dbReference type="NCBI Taxonomy" id="93489"/>
    <lineage>
        <taxon>Eukaryota</taxon>
        <taxon>Fungi</taxon>
        <taxon>Dikarya</taxon>
        <taxon>Ascomycota</taxon>
        <taxon>Pezizomycotina</taxon>
        <taxon>Dothideomycetes</taxon>
        <taxon>Dothideomycetes incertae sedis</taxon>
        <taxon>Coniosporium</taxon>
    </lineage>
</organism>
<reference evidence="1" key="1">
    <citation type="submission" date="2024-09" db="EMBL/GenBank/DDBJ databases">
        <title>Black Yeasts Isolated from many extreme environments.</title>
        <authorList>
            <person name="Coleine C."/>
            <person name="Stajich J.E."/>
            <person name="Selbmann L."/>
        </authorList>
    </citation>
    <scope>NUCLEOTIDE SEQUENCE</scope>
    <source>
        <strain evidence="1">CCFEE 5737</strain>
    </source>
</reference>
<evidence type="ECO:0000313" key="1">
    <source>
        <dbReference type="EMBL" id="KAK3067286.1"/>
    </source>
</evidence>
<keyword evidence="2" id="KW-1185">Reference proteome</keyword>
<dbReference type="Proteomes" id="UP001186974">
    <property type="component" value="Unassembled WGS sequence"/>
</dbReference>
<sequence length="166" mass="18845">MFEKIARHRRLIRNPTTGELVDWNVQRLALREDTVVPGEGVELLSTPVSPHDQTFVRSEPPSTKQLFEQMVDKGIQPTVKMVCFLMRNAPNLSVGIQYLRSLSGTEILLSSTLRDEAEYLSVPQSVFFAFIGLLCRFPHAKASIRLRGIHESQALPGWTLHRDHLL</sequence>
<evidence type="ECO:0000313" key="2">
    <source>
        <dbReference type="Proteomes" id="UP001186974"/>
    </source>
</evidence>
<protein>
    <submittedName>
        <fullName evidence="1">Uncharacterized protein</fullName>
    </submittedName>
</protein>
<name>A0ACC3DFG6_9PEZI</name>
<gene>
    <name evidence="1" type="ORF">LTS18_001207</name>
</gene>
<comment type="caution">
    <text evidence="1">The sequence shown here is derived from an EMBL/GenBank/DDBJ whole genome shotgun (WGS) entry which is preliminary data.</text>
</comment>
<proteinExistence type="predicted"/>
<dbReference type="EMBL" id="JAWDJW010005561">
    <property type="protein sequence ID" value="KAK3067286.1"/>
    <property type="molecule type" value="Genomic_DNA"/>
</dbReference>
<feature type="non-terminal residue" evidence="1">
    <location>
        <position position="166"/>
    </location>
</feature>
<accession>A0ACC3DFG6</accession>